<dbReference type="InterPro" id="IPR003593">
    <property type="entry name" value="AAA+_ATPase"/>
</dbReference>
<evidence type="ECO:0000313" key="8">
    <source>
        <dbReference type="Proteomes" id="UP000009230"/>
    </source>
</evidence>
<keyword evidence="3" id="KW-0805">Transcription regulation</keyword>
<dbReference type="RefSeq" id="WP_013796989.1">
    <property type="nucleotide sequence ID" value="NC_015559.1"/>
</dbReference>
<dbReference type="PANTHER" id="PTHR32071:SF117">
    <property type="entry name" value="PTS-DEPENDENT DIHYDROXYACETONE KINASE OPERON REGULATORY PROTEIN-RELATED"/>
    <property type="match status" value="1"/>
</dbReference>
<dbReference type="Proteomes" id="UP000009230">
    <property type="component" value="Chromosome"/>
</dbReference>
<dbReference type="GO" id="GO:0006355">
    <property type="term" value="P:regulation of DNA-templated transcription"/>
    <property type="evidence" value="ECO:0007669"/>
    <property type="project" value="InterPro"/>
</dbReference>
<dbReference type="AlphaFoldDB" id="F6CWV4"/>
<dbReference type="KEGG" id="mpc:Mar181_2483"/>
<dbReference type="InterPro" id="IPR025662">
    <property type="entry name" value="Sigma_54_int_dom_ATP-bd_1"/>
</dbReference>
<dbReference type="Pfam" id="PF00158">
    <property type="entry name" value="Sigma54_activat"/>
    <property type="match status" value="1"/>
</dbReference>
<dbReference type="PANTHER" id="PTHR32071">
    <property type="entry name" value="TRANSCRIPTIONAL REGULATORY PROTEIN"/>
    <property type="match status" value="1"/>
</dbReference>
<dbReference type="Gene3D" id="3.40.50.300">
    <property type="entry name" value="P-loop containing nucleotide triphosphate hydrolases"/>
    <property type="match status" value="1"/>
</dbReference>
<keyword evidence="8" id="KW-1185">Reference proteome</keyword>
<dbReference type="InterPro" id="IPR027417">
    <property type="entry name" value="P-loop_NTPase"/>
</dbReference>
<dbReference type="Pfam" id="PF02954">
    <property type="entry name" value="HTH_8"/>
    <property type="match status" value="1"/>
</dbReference>
<dbReference type="InterPro" id="IPR009057">
    <property type="entry name" value="Homeodomain-like_sf"/>
</dbReference>
<evidence type="ECO:0000256" key="3">
    <source>
        <dbReference type="ARBA" id="ARBA00023015"/>
    </source>
</evidence>
<keyword evidence="4" id="KW-0238">DNA-binding</keyword>
<sequence length="515" mass="58960">MAGWLEDASTLLTYKNSREFFHSLSQLILKKNSLRGVYLLEISSDGRFFKYKNGNQETVWDVSDFDCVLAHAIQKNDTLSIEGEDLNFWVSDGSLFELLKPCDKERIIFYPLKMSGNKTEYFYVLHGDIACFEMIDKDDFQEFMKVCNAYLTAIVESERKDLLRISLSDKANEDKKKLTLKKGLDDLSNVIAGHSSVMKKLREQISRAAFSNLTVMVLGETGVGKELVSRAVHDLSERKNNPFVAINCAAIPDSLLESELFGYVKGAFSGANQDKKGLIENAHQGTLFLDEIGDMPHNLQAKVLRVIETKKYRPVGSKKEYESDFRLVVATHVNLRDKVNSNDFRKDLFYRLYQYPIKIPPLRERTGDIKYLSEYFVRQFNSHHDKDVKGIEVEACDALSNYDFPGNVRELKHLIQYGCEQADNRGYINKEMIVSRLDEMSFMNEEEVGEEINSFNIEASDLDVTDLKEAVKEFESKILYRTLKKYNGNRSMAAKSLGIPKRTLADKCLKLEISL</sequence>
<organism evidence="7 8">
    <name type="scientific">Marinomonas posidonica (strain CECT 7376 / NCIMB 14433 / IVIA-Po-181)</name>
    <dbReference type="NCBI Taxonomy" id="491952"/>
    <lineage>
        <taxon>Bacteria</taxon>
        <taxon>Pseudomonadati</taxon>
        <taxon>Pseudomonadota</taxon>
        <taxon>Gammaproteobacteria</taxon>
        <taxon>Oceanospirillales</taxon>
        <taxon>Oceanospirillaceae</taxon>
        <taxon>Marinomonas</taxon>
    </lineage>
</organism>
<dbReference type="InterPro" id="IPR025944">
    <property type="entry name" value="Sigma_54_int_dom_CS"/>
</dbReference>
<evidence type="ECO:0000256" key="5">
    <source>
        <dbReference type="ARBA" id="ARBA00023163"/>
    </source>
</evidence>
<dbReference type="InterPro" id="IPR058031">
    <property type="entry name" value="AAA_lid_NorR"/>
</dbReference>
<dbReference type="PROSITE" id="PS00675">
    <property type="entry name" value="SIGMA54_INTERACT_1"/>
    <property type="match status" value="1"/>
</dbReference>
<dbReference type="eggNOG" id="COG3829">
    <property type="taxonomic scope" value="Bacteria"/>
</dbReference>
<evidence type="ECO:0000259" key="6">
    <source>
        <dbReference type="PROSITE" id="PS50045"/>
    </source>
</evidence>
<dbReference type="Pfam" id="PF25601">
    <property type="entry name" value="AAA_lid_14"/>
    <property type="match status" value="1"/>
</dbReference>
<keyword evidence="1" id="KW-0547">Nucleotide-binding</keyword>
<dbReference type="InterPro" id="IPR002078">
    <property type="entry name" value="Sigma_54_int"/>
</dbReference>
<dbReference type="EMBL" id="CP002771">
    <property type="protein sequence ID" value="AEF55516.1"/>
    <property type="molecule type" value="Genomic_DNA"/>
</dbReference>
<dbReference type="GO" id="GO:0005524">
    <property type="term" value="F:ATP binding"/>
    <property type="evidence" value="ECO:0007669"/>
    <property type="project" value="UniProtKB-KW"/>
</dbReference>
<dbReference type="SUPFAM" id="SSF46689">
    <property type="entry name" value="Homeodomain-like"/>
    <property type="match status" value="1"/>
</dbReference>
<evidence type="ECO:0000256" key="2">
    <source>
        <dbReference type="ARBA" id="ARBA00022840"/>
    </source>
</evidence>
<dbReference type="PROSITE" id="PS50045">
    <property type="entry name" value="SIGMA54_INTERACT_4"/>
    <property type="match status" value="1"/>
</dbReference>
<reference evidence="7 8" key="1">
    <citation type="journal article" date="2012" name="Stand. Genomic Sci.">
        <title>Complete genome sequence of Marinomonas posidonica type strain (IVIA-Po-181(T)).</title>
        <authorList>
            <person name="Lucas-Elio P."/>
            <person name="Goodwin L."/>
            <person name="Woyke T."/>
            <person name="Pitluck S."/>
            <person name="Nolan M."/>
            <person name="Kyrpides N.C."/>
            <person name="Detter J.C."/>
            <person name="Copeland A."/>
            <person name="Lu M."/>
            <person name="Bruce D."/>
            <person name="Detter C."/>
            <person name="Tapia R."/>
            <person name="Han S."/>
            <person name="Land M.L."/>
            <person name="Ivanova N."/>
            <person name="Mikhailova N."/>
            <person name="Johnston A.W."/>
            <person name="Sanchez-Amat A."/>
        </authorList>
    </citation>
    <scope>NUCLEOTIDE SEQUENCE [LARGE SCALE GENOMIC DNA]</scope>
    <source>
        <strain evidence="8">CECT 7376 / NCIMB 14433 / IVIA-Po-181</strain>
    </source>
</reference>
<dbReference type="OrthoDB" id="9804019at2"/>
<name>F6CWV4_MARPP</name>
<feature type="domain" description="Sigma-54 factor interaction" evidence="6">
    <location>
        <begin position="191"/>
        <end position="420"/>
    </location>
</feature>
<evidence type="ECO:0000256" key="1">
    <source>
        <dbReference type="ARBA" id="ARBA00022741"/>
    </source>
</evidence>
<gene>
    <name evidence="7" type="ordered locus">Mar181_2483</name>
</gene>
<dbReference type="STRING" id="491952.Mar181_2483"/>
<evidence type="ECO:0000313" key="7">
    <source>
        <dbReference type="EMBL" id="AEF55516.1"/>
    </source>
</evidence>
<accession>F6CWV4</accession>
<proteinExistence type="predicted"/>
<dbReference type="PRINTS" id="PR01590">
    <property type="entry name" value="HTHFIS"/>
</dbReference>
<evidence type="ECO:0000256" key="4">
    <source>
        <dbReference type="ARBA" id="ARBA00023125"/>
    </source>
</evidence>
<dbReference type="CDD" id="cd00009">
    <property type="entry name" value="AAA"/>
    <property type="match status" value="1"/>
</dbReference>
<dbReference type="FunFam" id="3.40.50.300:FF:000006">
    <property type="entry name" value="DNA-binding transcriptional regulator NtrC"/>
    <property type="match status" value="1"/>
</dbReference>
<dbReference type="SMART" id="SM00382">
    <property type="entry name" value="AAA"/>
    <property type="match status" value="1"/>
</dbReference>
<keyword evidence="5" id="KW-0804">Transcription</keyword>
<dbReference type="PROSITE" id="PS00688">
    <property type="entry name" value="SIGMA54_INTERACT_3"/>
    <property type="match status" value="1"/>
</dbReference>
<dbReference type="GO" id="GO:0043565">
    <property type="term" value="F:sequence-specific DNA binding"/>
    <property type="evidence" value="ECO:0007669"/>
    <property type="project" value="InterPro"/>
</dbReference>
<dbReference type="Gene3D" id="1.10.10.60">
    <property type="entry name" value="Homeodomain-like"/>
    <property type="match status" value="1"/>
</dbReference>
<keyword evidence="2" id="KW-0067">ATP-binding</keyword>
<protein>
    <submittedName>
        <fullName evidence="7">Sigma54 specific transcriptional regulator, Fis family</fullName>
    </submittedName>
</protein>
<dbReference type="HOGENOM" id="CLU_000445_95_4_6"/>
<dbReference type="Gene3D" id="1.10.8.60">
    <property type="match status" value="1"/>
</dbReference>
<dbReference type="SUPFAM" id="SSF52540">
    <property type="entry name" value="P-loop containing nucleoside triphosphate hydrolases"/>
    <property type="match status" value="1"/>
</dbReference>
<dbReference type="InterPro" id="IPR002197">
    <property type="entry name" value="HTH_Fis"/>
</dbReference>